<evidence type="ECO:0000256" key="1">
    <source>
        <dbReference type="ARBA" id="ARBA00006484"/>
    </source>
</evidence>
<evidence type="ECO:0000256" key="2">
    <source>
        <dbReference type="ARBA" id="ARBA00023002"/>
    </source>
</evidence>
<name>A0AAQ3T557_PASNO</name>
<dbReference type="PRINTS" id="PR00081">
    <property type="entry name" value="GDHRDH"/>
</dbReference>
<dbReference type="Pfam" id="PF13561">
    <property type="entry name" value="adh_short_C2"/>
    <property type="match status" value="1"/>
</dbReference>
<dbReference type="EMBL" id="CP144747">
    <property type="protein sequence ID" value="WVZ67169.1"/>
    <property type="molecule type" value="Genomic_DNA"/>
</dbReference>
<dbReference type="SUPFAM" id="SSF51735">
    <property type="entry name" value="NAD(P)-binding Rossmann-fold domains"/>
    <property type="match status" value="1"/>
</dbReference>
<dbReference type="PRINTS" id="PR00080">
    <property type="entry name" value="SDRFAMILY"/>
</dbReference>
<evidence type="ECO:0000256" key="3">
    <source>
        <dbReference type="RuleBase" id="RU000363"/>
    </source>
</evidence>
<sequence>MSMSCVVSCSFPSPVAGGICRGSPAPSRPTPPYVDLSATRLLPLVPCLLTTGWSNFITTKKLLLGDNIVVFLRGEDGRIQRGPAAHQRQGPGGGRGRGRGAELRGPSMRAATVRASMQHNTFQAAGRTAMAAVEYLPDKEMSHHQQPPTGANDATVTMHSKNKRRLDGKVAIVTGGGQGVGEAIVRTFVEHGARVVIADIADAAGKALASSLGGPQACSYEHCDVSVEADVERTVRGAVARHGRLDVLCNNAAGEQQEEAKSSSILSLDAAEFERVLRVNALGAALGVKHAAGAMVAARRAGSIVSVGSVAGVMGGMGPHADTASKHALAGLTKNAACELGPHGIRVNCISPLFRVEDEEVARDVAEAALFLASDESRYVSGHNLVVDGGVTTARNVIGL</sequence>
<dbReference type="Gene3D" id="3.40.50.720">
    <property type="entry name" value="NAD(P)-binding Rossmann-like Domain"/>
    <property type="match status" value="1"/>
</dbReference>
<dbReference type="Proteomes" id="UP001341281">
    <property type="component" value="Chromosome 03"/>
</dbReference>
<evidence type="ECO:0000256" key="4">
    <source>
        <dbReference type="SAM" id="MobiDB-lite"/>
    </source>
</evidence>
<gene>
    <name evidence="5" type="ORF">U9M48_016289</name>
</gene>
<comment type="similarity">
    <text evidence="1 3">Belongs to the short-chain dehydrogenases/reductases (SDR) family.</text>
</comment>
<proteinExistence type="inferred from homology"/>
<dbReference type="PANTHER" id="PTHR43180:SF95">
    <property type="entry name" value="OS07G0691600 PROTEIN"/>
    <property type="match status" value="1"/>
</dbReference>
<reference evidence="5 6" key="1">
    <citation type="submission" date="2024-02" db="EMBL/GenBank/DDBJ databases">
        <title>High-quality chromosome-scale genome assembly of Pensacola bahiagrass (Paspalum notatum Flugge var. saurae).</title>
        <authorList>
            <person name="Vega J.M."/>
            <person name="Podio M."/>
            <person name="Orjuela J."/>
            <person name="Siena L.A."/>
            <person name="Pessino S.C."/>
            <person name="Combes M.C."/>
            <person name="Mariac C."/>
            <person name="Albertini E."/>
            <person name="Pupilli F."/>
            <person name="Ortiz J.P.A."/>
            <person name="Leblanc O."/>
        </authorList>
    </citation>
    <scope>NUCLEOTIDE SEQUENCE [LARGE SCALE GENOMIC DNA]</scope>
    <source>
        <strain evidence="5">R1</strain>
        <tissue evidence="5">Leaf</tissue>
    </source>
</reference>
<dbReference type="Pfam" id="PF00106">
    <property type="entry name" value="adh_short"/>
    <property type="match status" value="1"/>
</dbReference>
<dbReference type="AlphaFoldDB" id="A0AAQ3T557"/>
<accession>A0AAQ3T557</accession>
<dbReference type="FunFam" id="3.40.50.720:FF:000084">
    <property type="entry name" value="Short-chain dehydrogenase reductase"/>
    <property type="match status" value="1"/>
</dbReference>
<evidence type="ECO:0000313" key="5">
    <source>
        <dbReference type="EMBL" id="WVZ67169.1"/>
    </source>
</evidence>
<dbReference type="InterPro" id="IPR036291">
    <property type="entry name" value="NAD(P)-bd_dom_sf"/>
</dbReference>
<protein>
    <submittedName>
        <fullName evidence="5">Uncharacterized protein</fullName>
    </submittedName>
</protein>
<dbReference type="InterPro" id="IPR002347">
    <property type="entry name" value="SDR_fam"/>
</dbReference>
<feature type="region of interest" description="Disordered" evidence="4">
    <location>
        <begin position="80"/>
        <end position="105"/>
    </location>
</feature>
<organism evidence="5 6">
    <name type="scientific">Paspalum notatum var. saurae</name>
    <dbReference type="NCBI Taxonomy" id="547442"/>
    <lineage>
        <taxon>Eukaryota</taxon>
        <taxon>Viridiplantae</taxon>
        <taxon>Streptophyta</taxon>
        <taxon>Embryophyta</taxon>
        <taxon>Tracheophyta</taxon>
        <taxon>Spermatophyta</taxon>
        <taxon>Magnoliopsida</taxon>
        <taxon>Liliopsida</taxon>
        <taxon>Poales</taxon>
        <taxon>Poaceae</taxon>
        <taxon>PACMAD clade</taxon>
        <taxon>Panicoideae</taxon>
        <taxon>Andropogonodae</taxon>
        <taxon>Paspaleae</taxon>
        <taxon>Paspalinae</taxon>
        <taxon>Paspalum</taxon>
    </lineage>
</organism>
<keyword evidence="2" id="KW-0560">Oxidoreductase</keyword>
<dbReference type="GO" id="GO:0016491">
    <property type="term" value="F:oxidoreductase activity"/>
    <property type="evidence" value="ECO:0007669"/>
    <property type="project" value="UniProtKB-KW"/>
</dbReference>
<dbReference type="PANTHER" id="PTHR43180">
    <property type="entry name" value="3-OXOACYL-(ACYL-CARRIER-PROTEIN) REDUCTASE (AFU_ORTHOLOGUE AFUA_6G11210)"/>
    <property type="match status" value="1"/>
</dbReference>
<evidence type="ECO:0000313" key="6">
    <source>
        <dbReference type="Proteomes" id="UP001341281"/>
    </source>
</evidence>
<keyword evidence="6" id="KW-1185">Reference proteome</keyword>